<evidence type="ECO:0000256" key="1">
    <source>
        <dbReference type="SAM" id="MobiDB-lite"/>
    </source>
</evidence>
<organism evidence="3">
    <name type="scientific">Selaginella moellendorffii</name>
    <name type="common">Spikemoss</name>
    <dbReference type="NCBI Taxonomy" id="88036"/>
    <lineage>
        <taxon>Eukaryota</taxon>
        <taxon>Viridiplantae</taxon>
        <taxon>Streptophyta</taxon>
        <taxon>Embryophyta</taxon>
        <taxon>Tracheophyta</taxon>
        <taxon>Lycopodiopsida</taxon>
        <taxon>Selaginellales</taxon>
        <taxon>Selaginellaceae</taxon>
        <taxon>Selaginella</taxon>
    </lineage>
</organism>
<dbReference type="HOGENOM" id="CLU_065051_0_0_1"/>
<evidence type="ECO:0000313" key="2">
    <source>
        <dbReference type="EMBL" id="EFJ31895.1"/>
    </source>
</evidence>
<dbReference type="KEGG" id="smo:SELMODRAFT_408211"/>
<dbReference type="InParanoid" id="D8R7J8"/>
<protein>
    <submittedName>
        <fullName evidence="2">Uncharacterized protein</fullName>
    </submittedName>
</protein>
<reference evidence="2 3" key="1">
    <citation type="journal article" date="2011" name="Science">
        <title>The Selaginella genome identifies genetic changes associated with the evolution of vascular plants.</title>
        <authorList>
            <person name="Banks J.A."/>
            <person name="Nishiyama T."/>
            <person name="Hasebe M."/>
            <person name="Bowman J.L."/>
            <person name="Gribskov M."/>
            <person name="dePamphilis C."/>
            <person name="Albert V.A."/>
            <person name="Aono N."/>
            <person name="Aoyama T."/>
            <person name="Ambrose B.A."/>
            <person name="Ashton N.W."/>
            <person name="Axtell M.J."/>
            <person name="Barker E."/>
            <person name="Barker M.S."/>
            <person name="Bennetzen J.L."/>
            <person name="Bonawitz N.D."/>
            <person name="Chapple C."/>
            <person name="Cheng C."/>
            <person name="Correa L.G."/>
            <person name="Dacre M."/>
            <person name="DeBarry J."/>
            <person name="Dreyer I."/>
            <person name="Elias M."/>
            <person name="Engstrom E.M."/>
            <person name="Estelle M."/>
            <person name="Feng L."/>
            <person name="Finet C."/>
            <person name="Floyd S.K."/>
            <person name="Frommer W.B."/>
            <person name="Fujita T."/>
            <person name="Gramzow L."/>
            <person name="Gutensohn M."/>
            <person name="Harholt J."/>
            <person name="Hattori M."/>
            <person name="Heyl A."/>
            <person name="Hirai T."/>
            <person name="Hiwatashi Y."/>
            <person name="Ishikawa M."/>
            <person name="Iwata M."/>
            <person name="Karol K.G."/>
            <person name="Koehler B."/>
            <person name="Kolukisaoglu U."/>
            <person name="Kubo M."/>
            <person name="Kurata T."/>
            <person name="Lalonde S."/>
            <person name="Li K."/>
            <person name="Li Y."/>
            <person name="Litt A."/>
            <person name="Lyons E."/>
            <person name="Manning G."/>
            <person name="Maruyama T."/>
            <person name="Michael T.P."/>
            <person name="Mikami K."/>
            <person name="Miyazaki S."/>
            <person name="Morinaga S."/>
            <person name="Murata T."/>
            <person name="Mueller-Roeber B."/>
            <person name="Nelson D.R."/>
            <person name="Obara M."/>
            <person name="Oguri Y."/>
            <person name="Olmstead R.G."/>
            <person name="Onodera N."/>
            <person name="Petersen B.L."/>
            <person name="Pils B."/>
            <person name="Prigge M."/>
            <person name="Rensing S.A."/>
            <person name="Riano-Pachon D.M."/>
            <person name="Roberts A.W."/>
            <person name="Sato Y."/>
            <person name="Scheller H.V."/>
            <person name="Schulz B."/>
            <person name="Schulz C."/>
            <person name="Shakirov E.V."/>
            <person name="Shibagaki N."/>
            <person name="Shinohara N."/>
            <person name="Shippen D.E."/>
            <person name="Soerensen I."/>
            <person name="Sotooka R."/>
            <person name="Sugimoto N."/>
            <person name="Sugita M."/>
            <person name="Sumikawa N."/>
            <person name="Tanurdzic M."/>
            <person name="Theissen G."/>
            <person name="Ulvskov P."/>
            <person name="Wakazuki S."/>
            <person name="Weng J.K."/>
            <person name="Willats W.W."/>
            <person name="Wipf D."/>
            <person name="Wolf P.G."/>
            <person name="Yang L."/>
            <person name="Zimmer A.D."/>
            <person name="Zhu Q."/>
            <person name="Mitros T."/>
            <person name="Hellsten U."/>
            <person name="Loque D."/>
            <person name="Otillar R."/>
            <person name="Salamov A."/>
            <person name="Schmutz J."/>
            <person name="Shapiro H."/>
            <person name="Lindquist E."/>
            <person name="Lucas S."/>
            <person name="Rokhsar D."/>
            <person name="Grigoriev I.V."/>
        </authorList>
    </citation>
    <scope>NUCLEOTIDE SEQUENCE [LARGE SCALE GENOMIC DNA]</scope>
</reference>
<dbReference type="PRINTS" id="PR01217">
    <property type="entry name" value="PRICHEXTENSN"/>
</dbReference>
<evidence type="ECO:0000313" key="3">
    <source>
        <dbReference type="Proteomes" id="UP000001514"/>
    </source>
</evidence>
<dbReference type="PANTHER" id="PTHR36586:SF27">
    <property type="entry name" value="EXTENSIN-2-LIKE"/>
    <property type="match status" value="1"/>
</dbReference>
<keyword evidence="3" id="KW-1185">Reference proteome</keyword>
<dbReference type="EMBL" id="GL377573">
    <property type="protein sequence ID" value="EFJ31895.1"/>
    <property type="molecule type" value="Genomic_DNA"/>
</dbReference>
<dbReference type="PANTHER" id="PTHR36586">
    <property type="entry name" value="PROLINE-RICH EXTENSIN-LIKE"/>
    <property type="match status" value="1"/>
</dbReference>
<dbReference type="Gramene" id="EFJ31895">
    <property type="protein sequence ID" value="EFJ31895"/>
    <property type="gene ID" value="SELMODRAFT_408211"/>
</dbReference>
<sequence>MLLLLLVYTVTCDGSQEVLDRNAGSFGDAKNFGFGISKSTIDFFCWRPSLRRPWWFPNRLCPPNAPPYCYKSPPPPMELPTPPVESPPPPVELPPPPHHHKSPPPPPYQYKSPPPPPPPPKCEKSPPPPAPYEYKSHYKLNISSFAQNLRAYDFYLIFYKDDDRNLYRNLSQTLSSEVDSRTPNSPHNCSLT</sequence>
<feature type="compositionally biased region" description="Pro residues" evidence="1">
    <location>
        <begin position="80"/>
        <end position="96"/>
    </location>
</feature>
<name>D8R7J8_SELML</name>
<dbReference type="AlphaFoldDB" id="D8R7J8"/>
<proteinExistence type="predicted"/>
<accession>D8R7J8</accession>
<feature type="compositionally biased region" description="Pro residues" evidence="1">
    <location>
        <begin position="103"/>
        <end position="128"/>
    </location>
</feature>
<dbReference type="Proteomes" id="UP000001514">
    <property type="component" value="Unassembled WGS sequence"/>
</dbReference>
<feature type="region of interest" description="Disordered" evidence="1">
    <location>
        <begin position="80"/>
        <end position="128"/>
    </location>
</feature>
<gene>
    <name evidence="2" type="ORF">SELMODRAFT_408211</name>
</gene>